<evidence type="ECO:0008006" key="4">
    <source>
        <dbReference type="Google" id="ProtNLM"/>
    </source>
</evidence>
<gene>
    <name evidence="2" type="ORF">ACFOUR_18060</name>
</gene>
<keyword evidence="3" id="KW-1185">Reference proteome</keyword>
<proteinExistence type="predicted"/>
<protein>
    <recommendedName>
        <fullName evidence="4">Archaeal Type IV pilin N-terminal domain-containing protein</fullName>
    </recommendedName>
</protein>
<evidence type="ECO:0000256" key="1">
    <source>
        <dbReference type="SAM" id="MobiDB-lite"/>
    </source>
</evidence>
<name>A0ABD5NU34_9EURY</name>
<evidence type="ECO:0000313" key="2">
    <source>
        <dbReference type="EMBL" id="MFC3960263.1"/>
    </source>
</evidence>
<dbReference type="GeneID" id="73901633"/>
<sequence>MHRRGFAVAALVTLAGIAIVAVVVSSAVGFGFADEVLPGDDQGAPTDVDAADPNESTGDGGANESDGTTNESDGAPAIAESAAAIAAPEQGDPYFEASDPDGDWVSYVNPRDEYRDPYLGEGSGKLCVTLLNADGDPIVGESIPNTTVTIPTGESLSWHSLADPFAVEYPVSDETQPLDADQFGIAADLPQGDGVMDSHCIEFHGLPENGSISYGEARVTGEYAEHVDVVGYIQNANEAWDTSVDPVDDAVSYQAAGGGWDYVPGGSHGQAVIVLQLDPDGGERS</sequence>
<dbReference type="AlphaFoldDB" id="A0ABD5NU34"/>
<feature type="region of interest" description="Disordered" evidence="1">
    <location>
        <begin position="40"/>
        <end position="74"/>
    </location>
</feature>
<comment type="caution">
    <text evidence="2">The sequence shown here is derived from an EMBL/GenBank/DDBJ whole genome shotgun (WGS) entry which is preliminary data.</text>
</comment>
<reference evidence="2 3" key="1">
    <citation type="journal article" date="2019" name="Int. J. Syst. Evol. Microbiol.">
        <title>The Global Catalogue of Microorganisms (GCM) 10K type strain sequencing project: providing services to taxonomists for standard genome sequencing and annotation.</title>
        <authorList>
            <consortium name="The Broad Institute Genomics Platform"/>
            <consortium name="The Broad Institute Genome Sequencing Center for Infectious Disease"/>
            <person name="Wu L."/>
            <person name="Ma J."/>
        </authorList>
    </citation>
    <scope>NUCLEOTIDE SEQUENCE [LARGE SCALE GENOMIC DNA]</scope>
    <source>
        <strain evidence="2 3">IBRC-M 10256</strain>
    </source>
</reference>
<dbReference type="RefSeq" id="WP_256532541.1">
    <property type="nucleotide sequence ID" value="NZ_CP101824.1"/>
</dbReference>
<accession>A0ABD5NU34</accession>
<dbReference type="EMBL" id="JBHSAQ010000016">
    <property type="protein sequence ID" value="MFC3960263.1"/>
    <property type="molecule type" value="Genomic_DNA"/>
</dbReference>
<organism evidence="2 3">
    <name type="scientific">Halovivax cerinus</name>
    <dbReference type="NCBI Taxonomy" id="1487865"/>
    <lineage>
        <taxon>Archaea</taxon>
        <taxon>Methanobacteriati</taxon>
        <taxon>Methanobacteriota</taxon>
        <taxon>Stenosarchaea group</taxon>
        <taxon>Halobacteria</taxon>
        <taxon>Halobacteriales</taxon>
        <taxon>Natrialbaceae</taxon>
        <taxon>Halovivax</taxon>
    </lineage>
</organism>
<evidence type="ECO:0000313" key="3">
    <source>
        <dbReference type="Proteomes" id="UP001595846"/>
    </source>
</evidence>
<dbReference type="Proteomes" id="UP001595846">
    <property type="component" value="Unassembled WGS sequence"/>
</dbReference>